<comment type="caution">
    <text evidence="3">The sequence shown here is derived from an EMBL/GenBank/DDBJ whole genome shotgun (WGS) entry which is preliminary data.</text>
</comment>
<dbReference type="RefSeq" id="WP_183529673.1">
    <property type="nucleotide sequence ID" value="NZ_JACIJM010000007.1"/>
</dbReference>
<keyword evidence="2" id="KW-0472">Membrane</keyword>
<dbReference type="AlphaFoldDB" id="A0A7W9EYN2"/>
<gene>
    <name evidence="3" type="ORF">FHS72_002568</name>
</gene>
<reference evidence="3 4" key="1">
    <citation type="submission" date="2020-08" db="EMBL/GenBank/DDBJ databases">
        <title>Genomic Encyclopedia of Type Strains, Phase IV (KMG-IV): sequencing the most valuable type-strain genomes for metagenomic binning, comparative biology and taxonomic classification.</title>
        <authorList>
            <person name="Goeker M."/>
        </authorList>
    </citation>
    <scope>NUCLEOTIDE SEQUENCE [LARGE SCALE GENOMIC DNA]</scope>
    <source>
        <strain evidence="3 4">DSM 101064</strain>
    </source>
</reference>
<evidence type="ECO:0000313" key="4">
    <source>
        <dbReference type="Proteomes" id="UP000535415"/>
    </source>
</evidence>
<sequence>MTDTIAPHEYGKVRVFQLAYQLDSEIDQQDDYDRLGQALGAKIVTEKDVQIVHETALHDLGLAQFLMLGYGITEAEIAPQMDMLNGLKGSFAIIRSGAFGDQGATLRTNGDAKLVATFAEQVAAPPALTPLASDSSQGTLTPPTKAPKSDARIGGMVATVVLLLMGIFVWLMIWIGG</sequence>
<dbReference type="Proteomes" id="UP000535415">
    <property type="component" value="Unassembled WGS sequence"/>
</dbReference>
<evidence type="ECO:0000256" key="1">
    <source>
        <dbReference type="SAM" id="MobiDB-lite"/>
    </source>
</evidence>
<feature type="transmembrane region" description="Helical" evidence="2">
    <location>
        <begin position="153"/>
        <end position="175"/>
    </location>
</feature>
<keyword evidence="4" id="KW-1185">Reference proteome</keyword>
<evidence type="ECO:0000256" key="2">
    <source>
        <dbReference type="SAM" id="Phobius"/>
    </source>
</evidence>
<name>A0A7W9EYN2_9RHOB</name>
<keyword evidence="2" id="KW-0812">Transmembrane</keyword>
<keyword evidence="2" id="KW-1133">Transmembrane helix</keyword>
<feature type="compositionally biased region" description="Polar residues" evidence="1">
    <location>
        <begin position="132"/>
        <end position="142"/>
    </location>
</feature>
<proteinExistence type="predicted"/>
<feature type="region of interest" description="Disordered" evidence="1">
    <location>
        <begin position="128"/>
        <end position="149"/>
    </location>
</feature>
<organism evidence="3 4">
    <name type="scientific">Yoonia ponticola</name>
    <dbReference type="NCBI Taxonomy" id="1524255"/>
    <lineage>
        <taxon>Bacteria</taxon>
        <taxon>Pseudomonadati</taxon>
        <taxon>Pseudomonadota</taxon>
        <taxon>Alphaproteobacteria</taxon>
        <taxon>Rhodobacterales</taxon>
        <taxon>Paracoccaceae</taxon>
        <taxon>Yoonia</taxon>
    </lineage>
</organism>
<protein>
    <submittedName>
        <fullName evidence="3">Cytochrome c oxidase assembly factor CtaG</fullName>
    </submittedName>
</protein>
<evidence type="ECO:0000313" key="3">
    <source>
        <dbReference type="EMBL" id="MBB5722932.1"/>
    </source>
</evidence>
<dbReference type="EMBL" id="JACIJM010000007">
    <property type="protein sequence ID" value="MBB5722932.1"/>
    <property type="molecule type" value="Genomic_DNA"/>
</dbReference>
<accession>A0A7W9EYN2</accession>